<reference evidence="3 4" key="1">
    <citation type="submission" date="2017-03" db="EMBL/GenBank/DDBJ databases">
        <title>Paenibacillus larvae genome sequencing.</title>
        <authorList>
            <person name="Dingman D.W."/>
        </authorList>
    </citation>
    <scope>NUCLEOTIDE SEQUENCE [LARGE SCALE GENOMIC DNA]</scope>
    <source>
        <strain evidence="3 4">SAG 10367</strain>
    </source>
</reference>
<keyword evidence="1" id="KW-0472">Membrane</keyword>
<evidence type="ECO:0000256" key="1">
    <source>
        <dbReference type="HAMAP-Rule" id="MF_02033"/>
    </source>
</evidence>
<dbReference type="GO" id="GO:0043093">
    <property type="term" value="P:FtsZ-dependent cytokinesis"/>
    <property type="evidence" value="ECO:0007669"/>
    <property type="project" value="UniProtKB-UniRule"/>
</dbReference>
<dbReference type="InterPro" id="IPR043129">
    <property type="entry name" value="ATPase_NBD"/>
</dbReference>
<name>A0A1V0UQ68_9BACL</name>
<organism evidence="3 4">
    <name type="scientific">Paenibacillus larvae subsp. pulvifaciens</name>
    <dbReference type="NCBI Taxonomy" id="1477"/>
    <lineage>
        <taxon>Bacteria</taxon>
        <taxon>Bacillati</taxon>
        <taxon>Bacillota</taxon>
        <taxon>Bacilli</taxon>
        <taxon>Bacillales</taxon>
        <taxon>Paenibacillaceae</taxon>
        <taxon>Paenibacillus</taxon>
    </lineage>
</organism>
<dbReference type="EMBL" id="CP020557">
    <property type="protein sequence ID" value="ARF67102.1"/>
    <property type="molecule type" value="Genomic_DNA"/>
</dbReference>
<dbReference type="RefSeq" id="WP_024094494.1">
    <property type="nucleotide sequence ID" value="NZ_CP019794.1"/>
</dbReference>
<dbReference type="Gene3D" id="3.30.420.40">
    <property type="match status" value="1"/>
</dbReference>
<accession>A0A1V0UQ68</accession>
<dbReference type="SMART" id="SM00842">
    <property type="entry name" value="FtsA"/>
    <property type="match status" value="1"/>
</dbReference>
<comment type="subunit">
    <text evidence="1">Self-interacts. Interacts with FtsZ.</text>
</comment>
<comment type="subcellular location">
    <subcellularLocation>
        <location evidence="1">Cell membrane</location>
        <topology evidence="1">Peripheral membrane protein</topology>
        <orientation evidence="1">Cytoplasmic side</orientation>
    </subcellularLocation>
    <text evidence="1">Localizes to the Z ring in an FtsZ-dependent manner. Targeted to the membrane through a conserved C-terminal amphipathic helix.</text>
</comment>
<dbReference type="InterPro" id="IPR003494">
    <property type="entry name" value="SHS2_FtsA"/>
</dbReference>
<dbReference type="Proteomes" id="UP000192727">
    <property type="component" value="Chromosome"/>
</dbReference>
<dbReference type="NCBIfam" id="TIGR01174">
    <property type="entry name" value="ftsA"/>
    <property type="match status" value="1"/>
</dbReference>
<dbReference type="PANTHER" id="PTHR32432">
    <property type="entry name" value="CELL DIVISION PROTEIN FTSA-RELATED"/>
    <property type="match status" value="1"/>
</dbReference>
<dbReference type="GO" id="GO:0032153">
    <property type="term" value="C:cell division site"/>
    <property type="evidence" value="ECO:0007669"/>
    <property type="project" value="UniProtKB-UniRule"/>
</dbReference>
<keyword evidence="1" id="KW-1003">Cell membrane</keyword>
<dbReference type="PANTHER" id="PTHR32432:SF4">
    <property type="entry name" value="CELL DIVISION PROTEIN FTSA"/>
    <property type="match status" value="1"/>
</dbReference>
<dbReference type="HAMAP" id="MF_02033">
    <property type="entry name" value="FtsA"/>
    <property type="match status" value="1"/>
</dbReference>
<comment type="similarity">
    <text evidence="1 2">Belongs to the FtsA/MreB family.</text>
</comment>
<dbReference type="SUPFAM" id="SSF53067">
    <property type="entry name" value="Actin-like ATPase domain"/>
    <property type="match status" value="2"/>
</dbReference>
<evidence type="ECO:0000313" key="3">
    <source>
        <dbReference type="EMBL" id="ARF67102.1"/>
    </source>
</evidence>
<keyword evidence="1 2" id="KW-0132">Cell division</keyword>
<proteinExistence type="inferred from homology"/>
<dbReference type="GO" id="GO:0009898">
    <property type="term" value="C:cytoplasmic side of plasma membrane"/>
    <property type="evidence" value="ECO:0007669"/>
    <property type="project" value="UniProtKB-UniRule"/>
</dbReference>
<dbReference type="Pfam" id="PF14450">
    <property type="entry name" value="FtsA"/>
    <property type="match status" value="1"/>
</dbReference>
<dbReference type="Gene3D" id="3.30.1490.110">
    <property type="match status" value="1"/>
</dbReference>
<dbReference type="AlphaFoldDB" id="A0A1V0UQ68"/>
<dbReference type="GeneID" id="64219661"/>
<gene>
    <name evidence="1" type="primary">ftsA</name>
    <name evidence="3" type="ORF">B7C51_03670</name>
</gene>
<evidence type="ECO:0000256" key="2">
    <source>
        <dbReference type="PIRNR" id="PIRNR003101"/>
    </source>
</evidence>
<dbReference type="InterPro" id="IPR050696">
    <property type="entry name" value="FtsA/MreB"/>
</dbReference>
<dbReference type="InterPro" id="IPR020823">
    <property type="entry name" value="Cell_div_FtsA"/>
</dbReference>
<comment type="function">
    <text evidence="1 2">Cell division protein that is involved in the assembly of the Z ring. May serve as a membrane anchor for the Z ring.</text>
</comment>
<keyword evidence="1 2" id="KW-0131">Cell cycle</keyword>
<dbReference type="CDD" id="cd24048">
    <property type="entry name" value="ASKHA_NBD_FtsA"/>
    <property type="match status" value="1"/>
</dbReference>
<sequence>MSSSDIIVSLDIGTSKVRAIIGEVNNGTINIIGVGSADSEGIRKGAIVDIDQTVSSIRAAVDHAERMVGLQISEVYVGITGNHIALQTSHGVVAVSNEDREIGEEDIERVNQAARVIALPPEREIIGIVPKQYIVDGQEGIQDPRGMIGVRLEVEATIITGAKTGIHNLLRVVEKSGLKVSGLILMSLAAGQLALSKDEKQIGTVLVDVGAGTTTISVFDQGSLVATSTLPIGGDFITNDISIGLRTQMDIAEKIKLKFGCASIADSAPDQMFKVNRIGSNVDKEFSQVDLANIVEPRVQEIFQLIRGEVHRMGYSDLAGGYVLTGGTVNLPATLVIAQEELAATVRIATPDYIGVRDPAYTSGVGIIQFVIKYIRNRPASLNKKQPIKAAASKSGSQEKEGEGFFDRVKNFLKEFI</sequence>
<dbReference type="FunFam" id="3.30.1490.110:FF:000003">
    <property type="entry name" value="Cell division protein FtsA"/>
    <property type="match status" value="1"/>
</dbReference>
<dbReference type="Pfam" id="PF02491">
    <property type="entry name" value="SHS2_FTSA"/>
    <property type="match status" value="1"/>
</dbReference>
<protein>
    <recommendedName>
        <fullName evidence="1 2">Cell division protein FtsA</fullName>
    </recommendedName>
</protein>
<dbReference type="PIRSF" id="PIRSF003101">
    <property type="entry name" value="FtsA"/>
    <property type="match status" value="1"/>
</dbReference>
<evidence type="ECO:0000313" key="4">
    <source>
        <dbReference type="Proteomes" id="UP000192727"/>
    </source>
</evidence>